<dbReference type="EMBL" id="CP022132">
    <property type="protein sequence ID" value="ASG68518.1"/>
    <property type="molecule type" value="Genomic_DNA"/>
</dbReference>
<evidence type="ECO:0000259" key="12">
    <source>
        <dbReference type="Pfam" id="PF00483"/>
    </source>
</evidence>
<evidence type="ECO:0000313" key="14">
    <source>
        <dbReference type="Proteomes" id="UP000249910"/>
    </source>
</evidence>
<dbReference type="Pfam" id="PF00483">
    <property type="entry name" value="NTP_transferase"/>
    <property type="match status" value="1"/>
</dbReference>
<proteinExistence type="inferred from homology"/>
<dbReference type="SUPFAM" id="SSF53448">
    <property type="entry name" value="Nucleotide-diphospho-sugar transferases"/>
    <property type="match status" value="1"/>
</dbReference>
<name>A0ABM6M103_9GAMM</name>
<dbReference type="CDD" id="cd02538">
    <property type="entry name" value="G1P_TT_short"/>
    <property type="match status" value="1"/>
</dbReference>
<accession>A0ABM6M103</accession>
<comment type="function">
    <text evidence="11">Catalyzes the formation of dTDP-glucose, from dTTP and glucose 1-phosphate, as well as its pyrophosphorolysis.</text>
</comment>
<evidence type="ECO:0000256" key="3">
    <source>
        <dbReference type="ARBA" id="ARBA00005125"/>
    </source>
</evidence>
<protein>
    <recommendedName>
        <fullName evidence="5 11">Glucose-1-phosphate thymidylyltransferase</fullName>
        <ecNumber evidence="5 11">2.7.7.24</ecNumber>
    </recommendedName>
</protein>
<dbReference type="InterPro" id="IPR005907">
    <property type="entry name" value="G1P_thy_trans_s"/>
</dbReference>
<comment type="pathway">
    <text evidence="3">Bacterial outer membrane biogenesis; LPS O-antigen biosynthesis.</text>
</comment>
<dbReference type="InterPro" id="IPR005835">
    <property type="entry name" value="NTP_transferase_dom"/>
</dbReference>
<keyword evidence="9 11" id="KW-0460">Magnesium</keyword>
<evidence type="ECO:0000313" key="13">
    <source>
        <dbReference type="EMBL" id="ASG68518.1"/>
    </source>
</evidence>
<feature type="domain" description="Nucleotidyl transferase" evidence="12">
    <location>
        <begin position="2"/>
        <end position="240"/>
    </location>
</feature>
<comment type="cofactor">
    <cofactor evidence="1">
        <name>Mg(2+)</name>
        <dbReference type="ChEBI" id="CHEBI:18420"/>
    </cofactor>
</comment>
<reference evidence="13 14" key="1">
    <citation type="submission" date="2017-06" db="EMBL/GenBank/DDBJ databases">
        <title>Complete genome of Francisella halioticida.</title>
        <authorList>
            <person name="Sjodin A."/>
        </authorList>
    </citation>
    <scope>NUCLEOTIDE SEQUENCE [LARGE SCALE GENOMIC DNA]</scope>
    <source>
        <strain evidence="13 14">DSM 23729</strain>
    </source>
</reference>
<dbReference type="PANTHER" id="PTHR43532">
    <property type="entry name" value="GLUCOSE-1-PHOSPHATE THYMIDYLYLTRANSFERASE"/>
    <property type="match status" value="1"/>
</dbReference>
<comment type="pathway">
    <text evidence="2">Carbohydrate biosynthesis; dTDP-L-rhamnose biosynthesis.</text>
</comment>
<organism evidence="13 14">
    <name type="scientific">Francisella halioticida</name>
    <dbReference type="NCBI Taxonomy" id="549298"/>
    <lineage>
        <taxon>Bacteria</taxon>
        <taxon>Pseudomonadati</taxon>
        <taxon>Pseudomonadota</taxon>
        <taxon>Gammaproteobacteria</taxon>
        <taxon>Thiotrichales</taxon>
        <taxon>Francisellaceae</taxon>
        <taxon>Francisella</taxon>
    </lineage>
</organism>
<keyword evidence="14" id="KW-1185">Reference proteome</keyword>
<comment type="similarity">
    <text evidence="4 11">Belongs to the glucose-1-phosphate thymidylyltransferase family.</text>
</comment>
<evidence type="ECO:0000256" key="4">
    <source>
        <dbReference type="ARBA" id="ARBA00010480"/>
    </source>
</evidence>
<evidence type="ECO:0000256" key="10">
    <source>
        <dbReference type="ARBA" id="ARBA00049336"/>
    </source>
</evidence>
<keyword evidence="6 11" id="KW-0808">Transferase</keyword>
<evidence type="ECO:0000256" key="5">
    <source>
        <dbReference type="ARBA" id="ARBA00012461"/>
    </source>
</evidence>
<dbReference type="Proteomes" id="UP000249910">
    <property type="component" value="Chromosome"/>
</dbReference>
<evidence type="ECO:0000256" key="6">
    <source>
        <dbReference type="ARBA" id="ARBA00022679"/>
    </source>
</evidence>
<dbReference type="RefSeq" id="WP_088772998.1">
    <property type="nucleotide sequence ID" value="NZ_CP022132.1"/>
</dbReference>
<evidence type="ECO:0000256" key="8">
    <source>
        <dbReference type="ARBA" id="ARBA00022723"/>
    </source>
</evidence>
<evidence type="ECO:0000256" key="11">
    <source>
        <dbReference type="RuleBase" id="RU003706"/>
    </source>
</evidence>
<gene>
    <name evidence="13" type="primary">rfbA</name>
    <name evidence="13" type="ORF">CDV26_09060</name>
</gene>
<evidence type="ECO:0000256" key="2">
    <source>
        <dbReference type="ARBA" id="ARBA00004781"/>
    </source>
</evidence>
<evidence type="ECO:0000256" key="1">
    <source>
        <dbReference type="ARBA" id="ARBA00001946"/>
    </source>
</evidence>
<keyword evidence="7 11" id="KW-0548">Nucleotidyltransferase</keyword>
<sequence>MKGIVLAGGSGTRLYPVTRGVNKHLLNVYDKPMIYYPLSTLMIAGIKEILIITTPEDIGIYRDLLGDGESLGICLKYQIQVKPEGLAQSFSIAQNFIGKDSVCLILGDNIFYGHGLSKLLVKGILNAQENKYATVYGYYVNDPERYGVVTFDNNGKVLSLEEKPKKPNTNYAIVGLYFYPNDVIEKSKKVKKSDRGEFEITSVNQDYLNEERLKVETMGRGFAWLDTGTHKSLLEAGQFVYSIENRQSLKIACLEEIAYEKGYISREQLLDLAKPLSKTDYGKYLVSRARQGKIYGVS</sequence>
<evidence type="ECO:0000256" key="9">
    <source>
        <dbReference type="ARBA" id="ARBA00022842"/>
    </source>
</evidence>
<keyword evidence="8 11" id="KW-0479">Metal-binding</keyword>
<dbReference type="NCBIfam" id="TIGR01207">
    <property type="entry name" value="rmlA"/>
    <property type="match status" value="1"/>
</dbReference>
<comment type="catalytic activity">
    <reaction evidence="10 11">
        <text>dTTP + alpha-D-glucose 1-phosphate + H(+) = dTDP-alpha-D-glucose + diphosphate</text>
        <dbReference type="Rhea" id="RHEA:15225"/>
        <dbReference type="ChEBI" id="CHEBI:15378"/>
        <dbReference type="ChEBI" id="CHEBI:33019"/>
        <dbReference type="ChEBI" id="CHEBI:37568"/>
        <dbReference type="ChEBI" id="CHEBI:57477"/>
        <dbReference type="ChEBI" id="CHEBI:58601"/>
        <dbReference type="EC" id="2.7.7.24"/>
    </reaction>
</comment>
<dbReference type="EC" id="2.7.7.24" evidence="5 11"/>
<dbReference type="Gene3D" id="3.90.550.10">
    <property type="entry name" value="Spore Coat Polysaccharide Biosynthesis Protein SpsA, Chain A"/>
    <property type="match status" value="1"/>
</dbReference>
<evidence type="ECO:0000256" key="7">
    <source>
        <dbReference type="ARBA" id="ARBA00022695"/>
    </source>
</evidence>
<dbReference type="PANTHER" id="PTHR43532:SF1">
    <property type="entry name" value="GLUCOSE-1-PHOSPHATE THYMIDYLYLTRANSFERASE 1"/>
    <property type="match status" value="1"/>
</dbReference>
<dbReference type="InterPro" id="IPR029044">
    <property type="entry name" value="Nucleotide-diphossugar_trans"/>
</dbReference>